<protein>
    <submittedName>
        <fullName evidence="1">Uncharacterized protein</fullName>
    </submittedName>
</protein>
<comment type="caution">
    <text evidence="1">The sequence shown here is derived from an EMBL/GenBank/DDBJ whole genome shotgun (WGS) entry which is preliminary data.</text>
</comment>
<dbReference type="Proteomes" id="UP000034846">
    <property type="component" value="Unassembled WGS sequence"/>
</dbReference>
<evidence type="ECO:0000313" key="1">
    <source>
        <dbReference type="EMBL" id="KKW29298.1"/>
    </source>
</evidence>
<gene>
    <name evidence="1" type="ORF">UY72_C0050G0005</name>
</gene>
<dbReference type="EMBL" id="LCRD01000050">
    <property type="protein sequence ID" value="KKW29298.1"/>
    <property type="molecule type" value="Genomic_DNA"/>
</dbReference>
<proteinExistence type="predicted"/>
<dbReference type="AlphaFoldDB" id="A0A0G1XDE3"/>
<evidence type="ECO:0000313" key="2">
    <source>
        <dbReference type="Proteomes" id="UP000034846"/>
    </source>
</evidence>
<organism evidence="1 2">
    <name type="scientific">Candidatus Uhrbacteria bacterium GW2011_GWD2_52_7</name>
    <dbReference type="NCBI Taxonomy" id="1618989"/>
    <lineage>
        <taxon>Bacteria</taxon>
        <taxon>Candidatus Uhriibacteriota</taxon>
    </lineage>
</organism>
<reference evidence="1 2" key="1">
    <citation type="journal article" date="2015" name="Nature">
        <title>rRNA introns, odd ribosomes, and small enigmatic genomes across a large radiation of phyla.</title>
        <authorList>
            <person name="Brown C.T."/>
            <person name="Hug L.A."/>
            <person name="Thomas B.C."/>
            <person name="Sharon I."/>
            <person name="Castelle C.J."/>
            <person name="Singh A."/>
            <person name="Wilkins M.J."/>
            <person name="Williams K.H."/>
            <person name="Banfield J.F."/>
        </authorList>
    </citation>
    <scope>NUCLEOTIDE SEQUENCE [LARGE SCALE GENOMIC DNA]</scope>
</reference>
<name>A0A0G1XDE3_9BACT</name>
<accession>A0A0G1XDE3</accession>
<sequence length="109" mass="11146">MYPTSAEAIAIGQALTACLSSEGFGAPCSSNGPTPYLESVPTPPDAGLKGLSTCSGVEDAYCYAGNDGEYRVQFELEGDNRALGLEKGLNCATEDGLRSGVCSSLSNAQ</sequence>